<evidence type="ECO:0000313" key="13">
    <source>
        <dbReference type="Proteomes" id="UP000774283"/>
    </source>
</evidence>
<comment type="caution">
    <text evidence="12">The sequence shown here is derived from an EMBL/GenBank/DDBJ whole genome shotgun (WGS) entry which is preliminary data.</text>
</comment>
<evidence type="ECO:0000256" key="9">
    <source>
        <dbReference type="ARBA" id="ARBA00023270"/>
    </source>
</evidence>
<comment type="subcellular location">
    <subcellularLocation>
        <location evidence="2 11">Cytoplasm</location>
    </subcellularLocation>
</comment>
<dbReference type="PIRSF" id="PIRSF036915">
    <property type="entry name" value="Trnald_Bac_Plnt"/>
    <property type="match status" value="1"/>
</dbReference>
<dbReference type="NCBIfam" id="TIGR00876">
    <property type="entry name" value="tal_mycobact"/>
    <property type="match status" value="1"/>
</dbReference>
<dbReference type="InterPro" id="IPR004732">
    <property type="entry name" value="Transaldolase_2"/>
</dbReference>
<evidence type="ECO:0000256" key="3">
    <source>
        <dbReference type="ARBA" id="ARBA00004857"/>
    </source>
</evidence>
<accession>A0A9X5FBR9</accession>
<comment type="catalytic activity">
    <reaction evidence="10 11">
        <text>D-sedoheptulose 7-phosphate + D-glyceraldehyde 3-phosphate = D-erythrose 4-phosphate + beta-D-fructose 6-phosphate</text>
        <dbReference type="Rhea" id="RHEA:17053"/>
        <dbReference type="ChEBI" id="CHEBI:16897"/>
        <dbReference type="ChEBI" id="CHEBI:57483"/>
        <dbReference type="ChEBI" id="CHEBI:57634"/>
        <dbReference type="ChEBI" id="CHEBI:59776"/>
        <dbReference type="EC" id="2.2.1.2"/>
    </reaction>
</comment>
<comment type="function">
    <text evidence="1 11">Transaldolase is important for the balance of metabolites in the pentose-phosphate pathway.</text>
</comment>
<dbReference type="EMBL" id="JAAXOW010000002">
    <property type="protein sequence ID" value="NKX93420.1"/>
    <property type="molecule type" value="Genomic_DNA"/>
</dbReference>
<dbReference type="Gene3D" id="3.20.20.70">
    <property type="entry name" value="Aldolase class I"/>
    <property type="match status" value="1"/>
</dbReference>
<dbReference type="Pfam" id="PF00923">
    <property type="entry name" value="TAL_FSA"/>
    <property type="match status" value="1"/>
</dbReference>
<dbReference type="PANTHER" id="PTHR10683">
    <property type="entry name" value="TRANSALDOLASE"/>
    <property type="match status" value="1"/>
</dbReference>
<feature type="active site" description="Schiff-base intermediate with substrate" evidence="11">
    <location>
        <position position="141"/>
    </location>
</feature>
<evidence type="ECO:0000256" key="2">
    <source>
        <dbReference type="ARBA" id="ARBA00004496"/>
    </source>
</evidence>
<evidence type="ECO:0000256" key="8">
    <source>
        <dbReference type="ARBA" id="ARBA00023126"/>
    </source>
</evidence>
<dbReference type="AlphaFoldDB" id="A0A9X5FBR9"/>
<dbReference type="GO" id="GO:0005737">
    <property type="term" value="C:cytoplasm"/>
    <property type="evidence" value="ECO:0007669"/>
    <property type="project" value="UniProtKB-SubCell"/>
</dbReference>
<protein>
    <recommendedName>
        <fullName evidence="5 11">Transaldolase</fullName>
        <ecNumber evidence="5 11">2.2.1.2</ecNumber>
    </recommendedName>
</protein>
<keyword evidence="7 11" id="KW-0808">Transferase</keyword>
<dbReference type="EC" id="2.2.1.2" evidence="5 11"/>
<dbReference type="Proteomes" id="UP000774283">
    <property type="component" value="Unassembled WGS sequence"/>
</dbReference>
<dbReference type="InterPro" id="IPR018225">
    <property type="entry name" value="Transaldolase_AS"/>
</dbReference>
<dbReference type="HAMAP" id="MF_00493">
    <property type="entry name" value="Transaldolase_2"/>
    <property type="match status" value="1"/>
</dbReference>
<gene>
    <name evidence="11 12" type="primary">tal</name>
    <name evidence="12" type="ORF">HF995_09080</name>
</gene>
<evidence type="ECO:0000256" key="11">
    <source>
        <dbReference type="HAMAP-Rule" id="MF_00493"/>
    </source>
</evidence>
<dbReference type="GO" id="GO:0004801">
    <property type="term" value="F:transaldolase activity"/>
    <property type="evidence" value="ECO:0007669"/>
    <property type="project" value="UniProtKB-UniRule"/>
</dbReference>
<dbReference type="NCBIfam" id="NF002881">
    <property type="entry name" value="PRK03343.1"/>
    <property type="match status" value="1"/>
</dbReference>
<evidence type="ECO:0000313" key="12">
    <source>
        <dbReference type="EMBL" id="NKX93420.1"/>
    </source>
</evidence>
<evidence type="ECO:0000256" key="4">
    <source>
        <dbReference type="ARBA" id="ARBA00008426"/>
    </source>
</evidence>
<proteinExistence type="inferred from homology"/>
<dbReference type="PROSITE" id="PS01054">
    <property type="entry name" value="TRANSALDOLASE_1"/>
    <property type="match status" value="1"/>
</dbReference>
<comment type="pathway">
    <text evidence="3 11">Carbohydrate degradation; pentose phosphate pathway; D-glyceraldehyde 3-phosphate and beta-D-fructose 6-phosphate from D-ribose 5-phosphate and D-xylulose 5-phosphate (non-oxidative stage): step 2/3.</text>
</comment>
<dbReference type="PANTHER" id="PTHR10683:SF31">
    <property type="entry name" value="TRANSALDOLASE"/>
    <property type="match status" value="1"/>
</dbReference>
<dbReference type="InterPro" id="IPR001585">
    <property type="entry name" value="TAL/FSA"/>
</dbReference>
<reference evidence="12 13" key="1">
    <citation type="submission" date="2020-04" db="EMBL/GenBank/DDBJ databases">
        <title>MicrobeNet Type strains.</title>
        <authorList>
            <person name="Nicholson A.C."/>
        </authorList>
    </citation>
    <scope>NUCLEOTIDE SEQUENCE [LARGE SCALE GENOMIC DNA]</scope>
    <source>
        <strain evidence="12 13">ATCC BAA-789</strain>
    </source>
</reference>
<dbReference type="GO" id="GO:0006098">
    <property type="term" value="P:pentose-phosphate shunt"/>
    <property type="evidence" value="ECO:0007669"/>
    <property type="project" value="UniProtKB-UniRule"/>
</dbReference>
<dbReference type="InterPro" id="IPR013785">
    <property type="entry name" value="Aldolase_TIM"/>
</dbReference>
<evidence type="ECO:0000256" key="6">
    <source>
        <dbReference type="ARBA" id="ARBA00022490"/>
    </source>
</evidence>
<evidence type="ECO:0000256" key="7">
    <source>
        <dbReference type="ARBA" id="ARBA00022679"/>
    </source>
</evidence>
<evidence type="ECO:0000256" key="10">
    <source>
        <dbReference type="ARBA" id="ARBA00048810"/>
    </source>
</evidence>
<dbReference type="SUPFAM" id="SSF51569">
    <property type="entry name" value="Aldolase"/>
    <property type="match status" value="1"/>
</dbReference>
<dbReference type="RefSeq" id="WP_168447447.1">
    <property type="nucleotide sequence ID" value="NZ_JAAXOW010000002.1"/>
</dbReference>
<evidence type="ECO:0000256" key="1">
    <source>
        <dbReference type="ARBA" id="ARBA00003518"/>
    </source>
</evidence>
<organism evidence="12 13">
    <name type="scientific">Sanguibacter hominis ATCC BAA-789</name>
    <dbReference type="NCBI Taxonomy" id="1312740"/>
    <lineage>
        <taxon>Bacteria</taxon>
        <taxon>Bacillati</taxon>
        <taxon>Actinomycetota</taxon>
        <taxon>Actinomycetes</taxon>
        <taxon>Micrococcales</taxon>
        <taxon>Sanguibacteraceae</taxon>
        <taxon>Sanguibacter</taxon>
    </lineage>
</organism>
<sequence length="380" mass="40477">MTVSPLTYLSRSGVAVWLDDLSRPLVCTGGLARLVTETGVVGVTTNPSIFAAAISAGVGYEDALRAHAAAGDDAARTVHALTTEDVREAADVLRPVFDATGGRDGRVSIEVDPRLAHDTDATVEQAAALWAAVDRPNILVKIPATRAGLPAIETTIAAGISVNVTLIFSLSRYREVIDAYLTGLERAWDAGTDLATIRSVASFFVSRVDTAVDRLLAQSEHADAAGLLGTIAVANAQLAYRQHLETVSTSRWRTLAAHGAHVQRPLWASTGVKNPAYPDTLYVDELVAPDTVNTMPRKTLDAVVERGRTTTDGVDTITSALPRAAERVATLARIGIDLDEVTERLEREGVDTFLASWTDLLTSVEQALTTARTESQEDGQ</sequence>
<dbReference type="CDD" id="cd00955">
    <property type="entry name" value="Transaldolase_like"/>
    <property type="match status" value="1"/>
</dbReference>
<keyword evidence="13" id="KW-1185">Reference proteome</keyword>
<name>A0A9X5FBR9_9MICO</name>
<evidence type="ECO:0000256" key="5">
    <source>
        <dbReference type="ARBA" id="ARBA00013151"/>
    </source>
</evidence>
<comment type="similarity">
    <text evidence="4 11">Belongs to the transaldolase family. Type 2 subfamily.</text>
</comment>
<keyword evidence="6 11" id="KW-0963">Cytoplasm</keyword>
<keyword evidence="8 11" id="KW-0570">Pentose shunt</keyword>
<dbReference type="GO" id="GO:0005975">
    <property type="term" value="P:carbohydrate metabolic process"/>
    <property type="evidence" value="ECO:0007669"/>
    <property type="project" value="InterPro"/>
</dbReference>
<keyword evidence="9 11" id="KW-0704">Schiff base</keyword>